<feature type="transmembrane region" description="Helical" evidence="1">
    <location>
        <begin position="48"/>
        <end position="69"/>
    </location>
</feature>
<dbReference type="InParanoid" id="A0A1B7MM72"/>
<dbReference type="AlphaFoldDB" id="A0A1B7MM72"/>
<accession>A0A1B7MM72</accession>
<proteinExistence type="predicted"/>
<evidence type="ECO:0000256" key="1">
    <source>
        <dbReference type="SAM" id="Phobius"/>
    </source>
</evidence>
<gene>
    <name evidence="2" type="ORF">K503DRAFT_869383</name>
</gene>
<sequence>MPHPNPSHYLVHVAHNVHKYSLKPAIPSIVDTEVSFPLPATKWSFTTLAQALHLGIATTLILEYSFFLLQQDKSLKPAKSLELAAAEYETSGTPAAIQKAVQDFLSQDDGDDEKLCKMMMDITLRNRMSITKVVKK</sequence>
<keyword evidence="1" id="KW-0812">Transmembrane</keyword>
<dbReference type="Proteomes" id="UP000092154">
    <property type="component" value="Unassembled WGS sequence"/>
</dbReference>
<keyword evidence="1" id="KW-1133">Transmembrane helix</keyword>
<dbReference type="OrthoDB" id="10628118at2759"/>
<keyword evidence="3" id="KW-1185">Reference proteome</keyword>
<protein>
    <submittedName>
        <fullName evidence="2">Uncharacterized protein</fullName>
    </submittedName>
</protein>
<evidence type="ECO:0000313" key="3">
    <source>
        <dbReference type="Proteomes" id="UP000092154"/>
    </source>
</evidence>
<evidence type="ECO:0000313" key="2">
    <source>
        <dbReference type="EMBL" id="OAX33700.1"/>
    </source>
</evidence>
<reference evidence="2 3" key="1">
    <citation type="submission" date="2016-06" db="EMBL/GenBank/DDBJ databases">
        <title>Comparative genomics of the ectomycorrhizal sister species Rhizopogon vinicolor and Rhizopogon vesiculosus (Basidiomycota: Boletales) reveals a divergence of the mating type B locus.</title>
        <authorList>
            <consortium name="DOE Joint Genome Institute"/>
            <person name="Mujic A.B."/>
            <person name="Kuo A."/>
            <person name="Tritt A."/>
            <person name="Lipzen A."/>
            <person name="Chen C."/>
            <person name="Johnson J."/>
            <person name="Sharma A."/>
            <person name="Barry K."/>
            <person name="Grigoriev I.V."/>
            <person name="Spatafora J.W."/>
        </authorList>
    </citation>
    <scope>NUCLEOTIDE SEQUENCE [LARGE SCALE GENOMIC DNA]</scope>
    <source>
        <strain evidence="2 3">AM-OR11-026</strain>
    </source>
</reference>
<organism evidence="2 3">
    <name type="scientific">Rhizopogon vinicolor AM-OR11-026</name>
    <dbReference type="NCBI Taxonomy" id="1314800"/>
    <lineage>
        <taxon>Eukaryota</taxon>
        <taxon>Fungi</taxon>
        <taxon>Dikarya</taxon>
        <taxon>Basidiomycota</taxon>
        <taxon>Agaricomycotina</taxon>
        <taxon>Agaricomycetes</taxon>
        <taxon>Agaricomycetidae</taxon>
        <taxon>Boletales</taxon>
        <taxon>Suillineae</taxon>
        <taxon>Rhizopogonaceae</taxon>
        <taxon>Rhizopogon</taxon>
    </lineage>
</organism>
<keyword evidence="1" id="KW-0472">Membrane</keyword>
<dbReference type="EMBL" id="KV448721">
    <property type="protein sequence ID" value="OAX33700.1"/>
    <property type="molecule type" value="Genomic_DNA"/>
</dbReference>
<name>A0A1B7MM72_9AGAM</name>